<dbReference type="PANTHER" id="PTHR43490:SF73">
    <property type="entry name" value="OS07G0685800 PROTEIN"/>
    <property type="match status" value="1"/>
</dbReference>
<proteinExistence type="inferred from homology"/>
<dbReference type="PRINTS" id="PR00081">
    <property type="entry name" value="GDHRDH"/>
</dbReference>
<dbReference type="InterPro" id="IPR002347">
    <property type="entry name" value="SDR_fam"/>
</dbReference>
<dbReference type="PANTHER" id="PTHR43490">
    <property type="entry name" value="(+)-NEOMENTHOL DEHYDROGENASE"/>
    <property type="match status" value="1"/>
</dbReference>
<dbReference type="EMBL" id="JACGWL010000002">
    <property type="protein sequence ID" value="KAK4407519.1"/>
    <property type="molecule type" value="Genomic_DNA"/>
</dbReference>
<keyword evidence="2" id="KW-0521">NADP</keyword>
<reference evidence="4" key="1">
    <citation type="submission" date="2020-06" db="EMBL/GenBank/DDBJ databases">
        <authorList>
            <person name="Li T."/>
            <person name="Hu X."/>
            <person name="Zhang T."/>
            <person name="Song X."/>
            <person name="Zhang H."/>
            <person name="Dai N."/>
            <person name="Sheng W."/>
            <person name="Hou X."/>
            <person name="Wei L."/>
        </authorList>
    </citation>
    <scope>NUCLEOTIDE SEQUENCE</scope>
    <source>
        <strain evidence="4">K16</strain>
        <tissue evidence="4">Leaf</tissue>
    </source>
</reference>
<protein>
    <submittedName>
        <fullName evidence="4">(+)-neomenthol dehydrogenase</fullName>
    </submittedName>
</protein>
<evidence type="ECO:0000256" key="3">
    <source>
        <dbReference type="ARBA" id="ARBA00023002"/>
    </source>
</evidence>
<comment type="caution">
    <text evidence="4">The sequence shown here is derived from an EMBL/GenBank/DDBJ whole genome shotgun (WGS) entry which is preliminary data.</text>
</comment>
<evidence type="ECO:0000313" key="5">
    <source>
        <dbReference type="Proteomes" id="UP001289374"/>
    </source>
</evidence>
<name>A0AAE1XA55_9LAMI</name>
<organism evidence="4 5">
    <name type="scientific">Sesamum angolense</name>
    <dbReference type="NCBI Taxonomy" id="2727404"/>
    <lineage>
        <taxon>Eukaryota</taxon>
        <taxon>Viridiplantae</taxon>
        <taxon>Streptophyta</taxon>
        <taxon>Embryophyta</taxon>
        <taxon>Tracheophyta</taxon>
        <taxon>Spermatophyta</taxon>
        <taxon>Magnoliopsida</taxon>
        <taxon>eudicotyledons</taxon>
        <taxon>Gunneridae</taxon>
        <taxon>Pentapetalae</taxon>
        <taxon>asterids</taxon>
        <taxon>lamiids</taxon>
        <taxon>Lamiales</taxon>
        <taxon>Pedaliaceae</taxon>
        <taxon>Sesamum</taxon>
    </lineage>
</organism>
<evidence type="ECO:0000256" key="2">
    <source>
        <dbReference type="ARBA" id="ARBA00022857"/>
    </source>
</evidence>
<dbReference type="Proteomes" id="UP001289374">
    <property type="component" value="Unassembled WGS sequence"/>
</dbReference>
<keyword evidence="5" id="KW-1185">Reference proteome</keyword>
<comment type="similarity">
    <text evidence="1">Belongs to the short-chain dehydrogenases/reductases (SDR) family.</text>
</comment>
<evidence type="ECO:0000313" key="4">
    <source>
        <dbReference type="EMBL" id="KAK4407519.1"/>
    </source>
</evidence>
<dbReference type="InterPro" id="IPR036291">
    <property type="entry name" value="NAD(P)-bd_dom_sf"/>
</dbReference>
<dbReference type="Pfam" id="PF00106">
    <property type="entry name" value="adh_short"/>
    <property type="match status" value="2"/>
</dbReference>
<dbReference type="PRINTS" id="PR00080">
    <property type="entry name" value="SDRFAMILY"/>
</dbReference>
<dbReference type="SUPFAM" id="SSF51735">
    <property type="entry name" value="NAD(P)-binding Rossmann-fold domains"/>
    <property type="match status" value="2"/>
</dbReference>
<dbReference type="Gene3D" id="3.40.50.720">
    <property type="entry name" value="NAD(P)-binding Rossmann-like Domain"/>
    <property type="match status" value="2"/>
</dbReference>
<dbReference type="GO" id="GO:0016491">
    <property type="term" value="F:oxidoreductase activity"/>
    <property type="evidence" value="ECO:0007669"/>
    <property type="project" value="UniProtKB-KW"/>
</dbReference>
<accession>A0AAE1XA55</accession>
<gene>
    <name evidence="4" type="ORF">Sango_0332900</name>
</gene>
<keyword evidence="3" id="KW-0560">Oxidoreductase</keyword>
<evidence type="ECO:0000256" key="1">
    <source>
        <dbReference type="ARBA" id="ARBA00006484"/>
    </source>
</evidence>
<dbReference type="GO" id="GO:0016020">
    <property type="term" value="C:membrane"/>
    <property type="evidence" value="ECO:0007669"/>
    <property type="project" value="TreeGrafter"/>
</dbReference>
<sequence>MGFVGCLQALTSLNPRPRFLPKNIRTTTTASMELNAPIRYAVVTGANKGIGLETVRQLAKAGATVVLTARNEKRGTEATRLLHESGLSNVVFHQLDVRDAKSIQSLADFIAAHFERLDILVNNAGASGVEVDVDGLRAKNIEPATWLAGKAVNLVQDVMKTTYETAKECLDTNYYGVKNVTEALLPLLRCSTLGARVVNVSSLRSELRRIPNEQIRKELGDVENLTEDKIDRILQKFLHDLQHDALEANGWQKMLPAYSISKATLNAYTRVLAKKYPDMCINCVHPGYVDTDINWHTGTMTVEEGAEGLLYDGCKFLIPQWIQFFKNGCGLVTSDIIIGTLLMSEASRQYGTQRSSAPTTRYAVVTGGNKGIGLETVRQLAKAGVTVVLTARDEKRGVEATRLLHESGLTSNVVFHQLDVRDAKSIQSLVDFITTQFGRLDILVNNAGVSGVEVDGDALRAKNIDPEIWLAGKAVNLIQDVVKITYDSTKECLDTNYYGVKNLTEALLPLLQRSTSGARIVNVSCLSGELRRVPNEQIRKELGDVETLTEDKIDRILQKFLHDLQQDVLEANGWQIMLPPYSISKATLNAYTRLLAKKYPNMCINCVHPGYVNTDINWRTGTMMAEEGAEGSVMLALLPDGGPTGRYFDHTQVAEF</sequence>
<reference evidence="4" key="2">
    <citation type="journal article" date="2024" name="Plant">
        <title>Genomic evolution and insights into agronomic trait innovations of Sesamum species.</title>
        <authorList>
            <person name="Miao H."/>
            <person name="Wang L."/>
            <person name="Qu L."/>
            <person name="Liu H."/>
            <person name="Sun Y."/>
            <person name="Le M."/>
            <person name="Wang Q."/>
            <person name="Wei S."/>
            <person name="Zheng Y."/>
            <person name="Lin W."/>
            <person name="Duan Y."/>
            <person name="Cao H."/>
            <person name="Xiong S."/>
            <person name="Wang X."/>
            <person name="Wei L."/>
            <person name="Li C."/>
            <person name="Ma Q."/>
            <person name="Ju M."/>
            <person name="Zhao R."/>
            <person name="Li G."/>
            <person name="Mu C."/>
            <person name="Tian Q."/>
            <person name="Mei H."/>
            <person name="Zhang T."/>
            <person name="Gao T."/>
            <person name="Zhang H."/>
        </authorList>
    </citation>
    <scope>NUCLEOTIDE SEQUENCE</scope>
    <source>
        <strain evidence="4">K16</strain>
    </source>
</reference>
<dbReference type="AlphaFoldDB" id="A0AAE1XA55"/>